<organism evidence="1 2">
    <name type="scientific">Candidatus Giovannonibacteria bacterium RIFCSPLOWO2_01_FULL_46_32</name>
    <dbReference type="NCBI Taxonomy" id="1798353"/>
    <lineage>
        <taxon>Bacteria</taxon>
        <taxon>Candidatus Giovannoniibacteriota</taxon>
    </lineage>
</organism>
<protein>
    <submittedName>
        <fullName evidence="1">Uncharacterized protein</fullName>
    </submittedName>
</protein>
<dbReference type="EMBL" id="MFIF01000001">
    <property type="protein sequence ID" value="OGF87725.1"/>
    <property type="molecule type" value="Genomic_DNA"/>
</dbReference>
<gene>
    <name evidence="1" type="ORF">A3B19_02105</name>
</gene>
<sequence>MREHGVKEENIVGDRELNVSASEERRMCSVELNDVAKRQTLFWRALLALARQTGKLLPAFIIPKH</sequence>
<name>A0A1F5XIF2_9BACT</name>
<comment type="caution">
    <text evidence="1">The sequence shown here is derived from an EMBL/GenBank/DDBJ whole genome shotgun (WGS) entry which is preliminary data.</text>
</comment>
<dbReference type="AlphaFoldDB" id="A0A1F5XIF2"/>
<evidence type="ECO:0000313" key="1">
    <source>
        <dbReference type="EMBL" id="OGF87725.1"/>
    </source>
</evidence>
<evidence type="ECO:0000313" key="2">
    <source>
        <dbReference type="Proteomes" id="UP000177346"/>
    </source>
</evidence>
<reference evidence="1 2" key="1">
    <citation type="journal article" date="2016" name="Nat. Commun.">
        <title>Thousands of microbial genomes shed light on interconnected biogeochemical processes in an aquifer system.</title>
        <authorList>
            <person name="Anantharaman K."/>
            <person name="Brown C.T."/>
            <person name="Hug L.A."/>
            <person name="Sharon I."/>
            <person name="Castelle C.J."/>
            <person name="Probst A.J."/>
            <person name="Thomas B.C."/>
            <person name="Singh A."/>
            <person name="Wilkins M.J."/>
            <person name="Karaoz U."/>
            <person name="Brodie E.L."/>
            <person name="Williams K.H."/>
            <person name="Hubbard S.S."/>
            <person name="Banfield J.F."/>
        </authorList>
    </citation>
    <scope>NUCLEOTIDE SEQUENCE [LARGE SCALE GENOMIC DNA]</scope>
</reference>
<dbReference type="Proteomes" id="UP000177346">
    <property type="component" value="Unassembled WGS sequence"/>
</dbReference>
<accession>A0A1F5XIF2</accession>
<proteinExistence type="predicted"/>